<dbReference type="GO" id="GO:0022857">
    <property type="term" value="F:transmembrane transporter activity"/>
    <property type="evidence" value="ECO:0007669"/>
    <property type="project" value="InterPro"/>
</dbReference>
<keyword evidence="6 7" id="KW-0472">Membrane</keyword>
<dbReference type="InterPro" id="IPR036259">
    <property type="entry name" value="MFS_trans_sf"/>
</dbReference>
<sequence>MRNKLHSIAGDSVTGPVDEAKLENRAFELNEIGRANPTTGSSSNDLKEESPRQLHVWKVGGAFATSSATWRWAFYINLVIGAVFTPAYLLLFPSINTQPGKTLKEKCKMIDWIMTMIFLAGAACFTLAVSFGGTRFAWTSGTEIALWTMTGVLLVVTVLLTIFHPGLTKENRLYPANFLRRPILTMTYYIPLFFQFLLGDGPLQAGIRLLPFIIFMVLFSMLNGALMPKLGYVTPWYSFSSAMILIGSALMYTVNTNTLTSNLYGYTILVGAGSGCYLVAGFAIVQSPVPVKDIANAVGAMTISQDLGMTVFLAISGTLYQNFSLHNVAPVLPNTSPAEIVNLIAGTSSQAYKGLSQEAKDLVIPQITDAMRNLWLFFLVGATLSFVLSIFWGRTRLLWLGPD</sequence>
<evidence type="ECO:0000256" key="5">
    <source>
        <dbReference type="ARBA" id="ARBA00022989"/>
    </source>
</evidence>
<gene>
    <name evidence="8" type="ORF">OEA41_005133</name>
</gene>
<evidence type="ECO:0000256" key="2">
    <source>
        <dbReference type="ARBA" id="ARBA00007520"/>
    </source>
</evidence>
<keyword evidence="9" id="KW-1185">Reference proteome</keyword>
<feature type="transmembrane region" description="Helical" evidence="7">
    <location>
        <begin position="374"/>
        <end position="393"/>
    </location>
</feature>
<accession>A0AAE0DGS1</accession>
<dbReference type="PANTHER" id="PTHR23501">
    <property type="entry name" value="MAJOR FACILITATOR SUPERFAMILY"/>
    <property type="match status" value="1"/>
</dbReference>
<dbReference type="Proteomes" id="UP001276659">
    <property type="component" value="Unassembled WGS sequence"/>
</dbReference>
<comment type="caution">
    <text evidence="8">The sequence shown here is derived from an EMBL/GenBank/DDBJ whole genome shotgun (WGS) entry which is preliminary data.</text>
</comment>
<feature type="transmembrane region" description="Helical" evidence="7">
    <location>
        <begin position="205"/>
        <end position="226"/>
    </location>
</feature>
<proteinExistence type="inferred from homology"/>
<keyword evidence="3" id="KW-0813">Transport</keyword>
<evidence type="ECO:0000256" key="3">
    <source>
        <dbReference type="ARBA" id="ARBA00022448"/>
    </source>
</evidence>
<name>A0AAE0DGS1_9LECA</name>
<feature type="transmembrane region" description="Helical" evidence="7">
    <location>
        <begin position="112"/>
        <end position="132"/>
    </location>
</feature>
<dbReference type="GO" id="GO:0005886">
    <property type="term" value="C:plasma membrane"/>
    <property type="evidence" value="ECO:0007669"/>
    <property type="project" value="TreeGrafter"/>
</dbReference>
<dbReference type="Pfam" id="PF07690">
    <property type="entry name" value="MFS_1"/>
    <property type="match status" value="1"/>
</dbReference>
<dbReference type="EMBL" id="JASNWA010000010">
    <property type="protein sequence ID" value="KAK3168685.1"/>
    <property type="molecule type" value="Genomic_DNA"/>
</dbReference>
<evidence type="ECO:0000313" key="9">
    <source>
        <dbReference type="Proteomes" id="UP001276659"/>
    </source>
</evidence>
<keyword evidence="5 7" id="KW-1133">Transmembrane helix</keyword>
<dbReference type="AlphaFoldDB" id="A0AAE0DGS1"/>
<dbReference type="Gene3D" id="1.20.1250.20">
    <property type="entry name" value="MFS general substrate transporter like domains"/>
    <property type="match status" value="1"/>
</dbReference>
<dbReference type="PANTHER" id="PTHR23501:SF12">
    <property type="entry name" value="MAJOR FACILITATOR SUPERFAMILY (MFS) PROFILE DOMAIN-CONTAINING PROTEIN-RELATED"/>
    <property type="match status" value="1"/>
</dbReference>
<comment type="similarity">
    <text evidence="2">Belongs to the major facilitator superfamily. TCR/Tet family.</text>
</comment>
<feature type="transmembrane region" description="Helical" evidence="7">
    <location>
        <begin position="183"/>
        <end position="199"/>
    </location>
</feature>
<dbReference type="InterPro" id="IPR011701">
    <property type="entry name" value="MFS"/>
</dbReference>
<protein>
    <submittedName>
        <fullName evidence="8">Uncharacterized protein</fullName>
    </submittedName>
</protein>
<evidence type="ECO:0000256" key="7">
    <source>
        <dbReference type="SAM" id="Phobius"/>
    </source>
</evidence>
<reference evidence="8" key="1">
    <citation type="submission" date="2022-11" db="EMBL/GenBank/DDBJ databases">
        <title>Chromosomal genome sequence assembly and mating type (MAT) locus characterization of the leprose asexual lichenized fungus Lepraria neglecta (Nyl.) Erichsen.</title>
        <authorList>
            <person name="Allen J.L."/>
            <person name="Pfeffer B."/>
        </authorList>
    </citation>
    <scope>NUCLEOTIDE SEQUENCE</scope>
    <source>
        <strain evidence="8">Allen 5258</strain>
    </source>
</reference>
<evidence type="ECO:0000256" key="4">
    <source>
        <dbReference type="ARBA" id="ARBA00022692"/>
    </source>
</evidence>
<feature type="transmembrane region" description="Helical" evidence="7">
    <location>
        <begin position="264"/>
        <end position="285"/>
    </location>
</feature>
<keyword evidence="4 7" id="KW-0812">Transmembrane</keyword>
<comment type="subcellular location">
    <subcellularLocation>
        <location evidence="1">Membrane</location>
        <topology evidence="1">Multi-pass membrane protein</topology>
    </subcellularLocation>
</comment>
<organism evidence="8 9">
    <name type="scientific">Lepraria neglecta</name>
    <dbReference type="NCBI Taxonomy" id="209136"/>
    <lineage>
        <taxon>Eukaryota</taxon>
        <taxon>Fungi</taxon>
        <taxon>Dikarya</taxon>
        <taxon>Ascomycota</taxon>
        <taxon>Pezizomycotina</taxon>
        <taxon>Lecanoromycetes</taxon>
        <taxon>OSLEUM clade</taxon>
        <taxon>Lecanoromycetidae</taxon>
        <taxon>Lecanorales</taxon>
        <taxon>Lecanorineae</taxon>
        <taxon>Stereocaulaceae</taxon>
        <taxon>Lepraria</taxon>
    </lineage>
</organism>
<feature type="transmembrane region" description="Helical" evidence="7">
    <location>
        <begin position="233"/>
        <end position="252"/>
    </location>
</feature>
<evidence type="ECO:0000256" key="1">
    <source>
        <dbReference type="ARBA" id="ARBA00004141"/>
    </source>
</evidence>
<feature type="transmembrane region" description="Helical" evidence="7">
    <location>
        <begin position="144"/>
        <end position="163"/>
    </location>
</feature>
<feature type="transmembrane region" description="Helical" evidence="7">
    <location>
        <begin position="72"/>
        <end position="91"/>
    </location>
</feature>
<dbReference type="SUPFAM" id="SSF103473">
    <property type="entry name" value="MFS general substrate transporter"/>
    <property type="match status" value="1"/>
</dbReference>
<evidence type="ECO:0000313" key="8">
    <source>
        <dbReference type="EMBL" id="KAK3168685.1"/>
    </source>
</evidence>
<evidence type="ECO:0000256" key="6">
    <source>
        <dbReference type="ARBA" id="ARBA00023136"/>
    </source>
</evidence>